<comment type="caution">
    <text evidence="1">The sequence shown here is derived from an EMBL/GenBank/DDBJ whole genome shotgun (WGS) entry which is preliminary data.</text>
</comment>
<accession>A0A4C1VLN9</accession>
<organism evidence="1 2">
    <name type="scientific">Eumeta variegata</name>
    <name type="common">Bagworm moth</name>
    <name type="synonym">Eumeta japonica</name>
    <dbReference type="NCBI Taxonomy" id="151549"/>
    <lineage>
        <taxon>Eukaryota</taxon>
        <taxon>Metazoa</taxon>
        <taxon>Ecdysozoa</taxon>
        <taxon>Arthropoda</taxon>
        <taxon>Hexapoda</taxon>
        <taxon>Insecta</taxon>
        <taxon>Pterygota</taxon>
        <taxon>Neoptera</taxon>
        <taxon>Endopterygota</taxon>
        <taxon>Lepidoptera</taxon>
        <taxon>Glossata</taxon>
        <taxon>Ditrysia</taxon>
        <taxon>Tineoidea</taxon>
        <taxon>Psychidae</taxon>
        <taxon>Oiketicinae</taxon>
        <taxon>Eumeta</taxon>
    </lineage>
</organism>
<proteinExistence type="predicted"/>
<name>A0A4C1VLN9_EUMVA</name>
<reference evidence="1 2" key="1">
    <citation type="journal article" date="2019" name="Commun. Biol.">
        <title>The bagworm genome reveals a unique fibroin gene that provides high tensile strength.</title>
        <authorList>
            <person name="Kono N."/>
            <person name="Nakamura H."/>
            <person name="Ohtoshi R."/>
            <person name="Tomita M."/>
            <person name="Numata K."/>
            <person name="Arakawa K."/>
        </authorList>
    </citation>
    <scope>NUCLEOTIDE SEQUENCE [LARGE SCALE GENOMIC DNA]</scope>
</reference>
<dbReference type="Proteomes" id="UP000299102">
    <property type="component" value="Unassembled WGS sequence"/>
</dbReference>
<sequence length="177" mass="19851">MGQSALSVEKDANRNLTINRKLTFTPHFAKVCKAAIIYKGIATEAKAIWGLSPERTIYIYIYISVTEQLGGERCLTLFSAALPLKDANHIAQSPSPALILLRLFHFYIRELDSHALNRLAVVGPHIYTDGRRIKGKVGVAVTDGETEGKPDIRCSYLIPSAQSFKRRWSRCKERYEG</sequence>
<evidence type="ECO:0000313" key="2">
    <source>
        <dbReference type="Proteomes" id="UP000299102"/>
    </source>
</evidence>
<protein>
    <submittedName>
        <fullName evidence="1">Uncharacterized protein</fullName>
    </submittedName>
</protein>
<dbReference type="OrthoDB" id="411823at2759"/>
<dbReference type="AlphaFoldDB" id="A0A4C1VLN9"/>
<evidence type="ECO:0000313" key="1">
    <source>
        <dbReference type="EMBL" id="GBP39491.1"/>
    </source>
</evidence>
<gene>
    <name evidence="1" type="ORF">EVAR_32423_1</name>
</gene>
<keyword evidence="2" id="KW-1185">Reference proteome</keyword>
<dbReference type="EMBL" id="BGZK01000367">
    <property type="protein sequence ID" value="GBP39491.1"/>
    <property type="molecule type" value="Genomic_DNA"/>
</dbReference>